<dbReference type="Gene3D" id="3.40.630.30">
    <property type="match status" value="1"/>
</dbReference>
<dbReference type="eggNOG" id="COG0454">
    <property type="taxonomic scope" value="Bacteria"/>
</dbReference>
<dbReference type="RefSeq" id="WP_034834885.1">
    <property type="nucleotide sequence ID" value="NZ_JOKH01000002.1"/>
</dbReference>
<evidence type="ECO:0000259" key="3">
    <source>
        <dbReference type="PROSITE" id="PS51186"/>
    </source>
</evidence>
<dbReference type="PANTHER" id="PTHR43877">
    <property type="entry name" value="AMINOALKYLPHOSPHONATE N-ACETYLTRANSFERASE-RELATED-RELATED"/>
    <property type="match status" value="1"/>
</dbReference>
<dbReference type="InterPro" id="IPR000182">
    <property type="entry name" value="GNAT_dom"/>
</dbReference>
<evidence type="ECO:0000313" key="5">
    <source>
        <dbReference type="Proteomes" id="UP000028073"/>
    </source>
</evidence>
<feature type="domain" description="N-acetyltransferase" evidence="3">
    <location>
        <begin position="3"/>
        <end position="151"/>
    </location>
</feature>
<comment type="caution">
    <text evidence="4">The sequence shown here is derived from an EMBL/GenBank/DDBJ whole genome shotgun (WGS) entry which is preliminary data.</text>
</comment>
<evidence type="ECO:0000256" key="2">
    <source>
        <dbReference type="ARBA" id="ARBA00023315"/>
    </source>
</evidence>
<keyword evidence="2" id="KW-0012">Acyltransferase</keyword>
<keyword evidence="1" id="KW-0808">Transferase</keyword>
<dbReference type="PANTHER" id="PTHR43877:SF5">
    <property type="entry name" value="BLL8307 PROTEIN"/>
    <property type="match status" value="1"/>
</dbReference>
<dbReference type="PROSITE" id="PS51186">
    <property type="entry name" value="GNAT"/>
    <property type="match status" value="1"/>
</dbReference>
<name>A0A081NHK6_9GAMM</name>
<dbReference type="AlphaFoldDB" id="A0A081NHK6"/>
<reference evidence="4 5" key="1">
    <citation type="submission" date="2014-06" db="EMBL/GenBank/DDBJ databases">
        <title>Whole Genome Sequences of Three Symbiotic Endozoicomonas Bacteria.</title>
        <authorList>
            <person name="Neave M.J."/>
            <person name="Apprill A."/>
            <person name="Voolstra C.R."/>
        </authorList>
    </citation>
    <scope>NUCLEOTIDE SEQUENCE [LARGE SCALE GENOMIC DNA]</scope>
    <source>
        <strain evidence="4 5">DSM 25634</strain>
    </source>
</reference>
<dbReference type="SUPFAM" id="SSF55729">
    <property type="entry name" value="Acyl-CoA N-acyltransferases (Nat)"/>
    <property type="match status" value="1"/>
</dbReference>
<keyword evidence="5" id="KW-1185">Reference proteome</keyword>
<dbReference type="Pfam" id="PF00583">
    <property type="entry name" value="Acetyltransf_1"/>
    <property type="match status" value="1"/>
</dbReference>
<dbReference type="InterPro" id="IPR016181">
    <property type="entry name" value="Acyl_CoA_acyltransferase"/>
</dbReference>
<dbReference type="STRING" id="1137799.GZ78_09915"/>
<gene>
    <name evidence="4" type="ORF">GZ78_09915</name>
</gene>
<dbReference type="InterPro" id="IPR050832">
    <property type="entry name" value="Bact_Acetyltransf"/>
</dbReference>
<dbReference type="CDD" id="cd04301">
    <property type="entry name" value="NAT_SF"/>
    <property type="match status" value="1"/>
</dbReference>
<accession>A0A081NHK6</accession>
<evidence type="ECO:0000256" key="1">
    <source>
        <dbReference type="ARBA" id="ARBA00022679"/>
    </source>
</evidence>
<dbReference type="GO" id="GO:0016747">
    <property type="term" value="F:acyltransferase activity, transferring groups other than amino-acyl groups"/>
    <property type="evidence" value="ECO:0007669"/>
    <property type="project" value="InterPro"/>
</dbReference>
<sequence>MEIKLDDLQGQAITRLLQDHLDDMHSHSPAESVHALDIEKLRASDITFWSAWINRSLAGCGALKALSPHEGEIKSMKTSPGFLRKGVASALLKNILSEAERRQYKTVYLETGSMDHFKPACELYERFGFEPCPPFGNYQEDPNSLFFSKSL</sequence>
<evidence type="ECO:0000313" key="4">
    <source>
        <dbReference type="EMBL" id="KEQ17929.1"/>
    </source>
</evidence>
<dbReference type="EMBL" id="JOKH01000002">
    <property type="protein sequence ID" value="KEQ17929.1"/>
    <property type="molecule type" value="Genomic_DNA"/>
</dbReference>
<dbReference type="Proteomes" id="UP000028073">
    <property type="component" value="Unassembled WGS sequence"/>
</dbReference>
<proteinExistence type="predicted"/>
<organism evidence="4 5">
    <name type="scientific">Endozoicomonas numazuensis</name>
    <dbReference type="NCBI Taxonomy" id="1137799"/>
    <lineage>
        <taxon>Bacteria</taxon>
        <taxon>Pseudomonadati</taxon>
        <taxon>Pseudomonadota</taxon>
        <taxon>Gammaproteobacteria</taxon>
        <taxon>Oceanospirillales</taxon>
        <taxon>Endozoicomonadaceae</taxon>
        <taxon>Endozoicomonas</taxon>
    </lineage>
</organism>
<protein>
    <recommendedName>
        <fullName evidence="3">N-acetyltransferase domain-containing protein</fullName>
    </recommendedName>
</protein>
<dbReference type="OrthoDB" id="9803233at2"/>